<sequence length="345" mass="36514">MPDPFTSREADAYDRALAQAFGVRHALCTSSGTAALHLALLAAGIGAGDEVLVPALAVPMSIAPLHYIGAVPVFVDCPADGVGLDLEDAAAKLTDRTRAVLPVHLWGRAPDPAPLAAFARRHGLVVVEDACQAHGTRVGGRLAGTGGDVGCFSTKDGKLLWSGEGGFLITDDDRIADQARALRNHYLTPPARALPLSRVGFNHRLAEPLAAYAHGSLHRFDELLERRRAQAATLAELLSGLSRLTPITPAPGWNGYSALFELHLDQPRAFATLLAARGVANSVGTFHLAPADRRPALAVRPAAPCRRAERVIDTTLAVVVHHGHRDEDLHTIAETIAKEAAAWAP</sequence>
<evidence type="ECO:0000256" key="3">
    <source>
        <dbReference type="ARBA" id="ARBA00022679"/>
    </source>
</evidence>
<organism evidence="7 8">
    <name type="scientific">Streptomyces chitinivorans</name>
    <dbReference type="NCBI Taxonomy" id="1257027"/>
    <lineage>
        <taxon>Bacteria</taxon>
        <taxon>Bacillati</taxon>
        <taxon>Actinomycetota</taxon>
        <taxon>Actinomycetes</taxon>
        <taxon>Kitasatosporales</taxon>
        <taxon>Streptomycetaceae</taxon>
        <taxon>Streptomyces</taxon>
    </lineage>
</organism>
<evidence type="ECO:0000256" key="4">
    <source>
        <dbReference type="ARBA" id="ARBA00022898"/>
    </source>
</evidence>
<dbReference type="Gene3D" id="3.90.1150.10">
    <property type="entry name" value="Aspartate Aminotransferase, domain 1"/>
    <property type="match status" value="1"/>
</dbReference>
<dbReference type="InterPro" id="IPR015422">
    <property type="entry name" value="PyrdxlP-dep_Trfase_small"/>
</dbReference>
<evidence type="ECO:0000256" key="2">
    <source>
        <dbReference type="ARBA" id="ARBA00022576"/>
    </source>
</evidence>
<comment type="similarity">
    <text evidence="5">Belongs to the DegT/DnrJ/EryC1 family. L-glutamine:2-deoxy-scyllo-inosose/scyllo-inosose aminotransferase subfamily.</text>
</comment>
<dbReference type="Pfam" id="PF01041">
    <property type="entry name" value="DegT_DnrJ_EryC1"/>
    <property type="match status" value="1"/>
</dbReference>
<dbReference type="SUPFAM" id="SSF53383">
    <property type="entry name" value="PLP-dependent transferases"/>
    <property type="match status" value="1"/>
</dbReference>
<proteinExistence type="inferred from homology"/>
<dbReference type="InterPro" id="IPR000653">
    <property type="entry name" value="DegT/StrS_aminotransferase"/>
</dbReference>
<evidence type="ECO:0000256" key="1">
    <source>
        <dbReference type="ARBA" id="ARBA00001933"/>
    </source>
</evidence>
<dbReference type="InterPro" id="IPR015424">
    <property type="entry name" value="PyrdxlP-dep_Trfase"/>
</dbReference>
<keyword evidence="8" id="KW-1185">Reference proteome</keyword>
<keyword evidence="3" id="KW-0808">Transferase</keyword>
<protein>
    <submittedName>
        <fullName evidence="7">DegT/DnrJ/EryC1/StrS family aminotransferase</fullName>
    </submittedName>
</protein>
<comment type="caution">
    <text evidence="7">The sequence shown here is derived from an EMBL/GenBank/DDBJ whole genome shotgun (WGS) entry which is preliminary data.</text>
</comment>
<dbReference type="Gene3D" id="3.40.640.10">
    <property type="entry name" value="Type I PLP-dependent aspartate aminotransferase-like (Major domain)"/>
    <property type="match status" value="1"/>
</dbReference>
<evidence type="ECO:0000313" key="7">
    <source>
        <dbReference type="EMBL" id="MFH0247974.1"/>
    </source>
</evidence>
<accession>A0ABW7HQ77</accession>
<reference evidence="7 8" key="1">
    <citation type="submission" date="2024-10" db="EMBL/GenBank/DDBJ databases">
        <authorList>
            <person name="Cho J.-C."/>
        </authorList>
    </citation>
    <scope>NUCLEOTIDE SEQUENCE [LARGE SCALE GENOMIC DNA]</scope>
    <source>
        <strain evidence="7 8">KCTC29696</strain>
    </source>
</reference>
<gene>
    <name evidence="7" type="ORF">ACG5V6_07080</name>
</gene>
<dbReference type="PANTHER" id="PTHR30244:SF34">
    <property type="entry name" value="DTDP-4-AMINO-4,6-DIDEOXYGALACTOSE TRANSAMINASE"/>
    <property type="match status" value="1"/>
</dbReference>
<dbReference type="PANTHER" id="PTHR30244">
    <property type="entry name" value="TRANSAMINASE"/>
    <property type="match status" value="1"/>
</dbReference>
<comment type="cofactor">
    <cofactor evidence="1">
        <name>pyridoxal 5'-phosphate</name>
        <dbReference type="ChEBI" id="CHEBI:597326"/>
    </cofactor>
</comment>
<evidence type="ECO:0000256" key="5">
    <source>
        <dbReference type="ARBA" id="ARBA00038398"/>
    </source>
</evidence>
<dbReference type="Proteomes" id="UP001607069">
    <property type="component" value="Unassembled WGS sequence"/>
</dbReference>
<dbReference type="InterPro" id="IPR015421">
    <property type="entry name" value="PyrdxlP-dep_Trfase_major"/>
</dbReference>
<dbReference type="EMBL" id="JBIHMK010000017">
    <property type="protein sequence ID" value="MFH0247974.1"/>
    <property type="molecule type" value="Genomic_DNA"/>
</dbReference>
<evidence type="ECO:0000256" key="6">
    <source>
        <dbReference type="RuleBase" id="RU004508"/>
    </source>
</evidence>
<name>A0ABW7HQ77_9ACTN</name>
<dbReference type="PIRSF" id="PIRSF000390">
    <property type="entry name" value="PLP_StrS"/>
    <property type="match status" value="1"/>
</dbReference>
<evidence type="ECO:0000313" key="8">
    <source>
        <dbReference type="Proteomes" id="UP001607069"/>
    </source>
</evidence>
<dbReference type="GO" id="GO:0008483">
    <property type="term" value="F:transaminase activity"/>
    <property type="evidence" value="ECO:0007669"/>
    <property type="project" value="UniProtKB-KW"/>
</dbReference>
<keyword evidence="4 6" id="KW-0663">Pyridoxal phosphate</keyword>
<keyword evidence="2 7" id="KW-0032">Aminotransferase</keyword>